<comment type="caution">
    <text evidence="1">The sequence shown here is derived from an EMBL/GenBank/DDBJ whole genome shotgun (WGS) entry which is preliminary data.</text>
</comment>
<accession>E3BFL9</accession>
<keyword evidence="2" id="KW-1185">Reference proteome</keyword>
<dbReference type="AlphaFoldDB" id="E3BFL9"/>
<gene>
    <name evidence="1" type="ORF">VIBC2010_10422</name>
</gene>
<sequence>MYIIKLAIFLELVTEDVYSEGAIRDILHFISDIVTWDFATIESLQGTEITCVY</sequence>
<evidence type="ECO:0000313" key="1">
    <source>
        <dbReference type="EMBL" id="EFP98197.1"/>
    </source>
</evidence>
<name>E3BFL9_9VIBR</name>
<reference evidence="1 2" key="1">
    <citation type="journal article" date="2012" name="Int. J. Syst. Evol. Microbiol.">
        <title>Vibrio caribbeanicus sp. nov., isolated from the marine sponge Scleritoderma cyanea.</title>
        <authorList>
            <person name="Hoffmann M."/>
            <person name="Monday S.R."/>
            <person name="Allard M.W."/>
            <person name="Strain E.A."/>
            <person name="Whittaker P."/>
            <person name="Naum M."/>
            <person name="McCarthy P.J."/>
            <person name="Lopez J.V."/>
            <person name="Fischer M."/>
            <person name="Brown E.W."/>
        </authorList>
    </citation>
    <scope>NUCLEOTIDE SEQUENCE [LARGE SCALE GENOMIC DNA]</scope>
    <source>
        <strain evidence="1 2">ATCC BAA-2122</strain>
    </source>
</reference>
<organism evidence="1 2">
    <name type="scientific">Vibrio caribbeanicus ATCC BAA-2122</name>
    <dbReference type="NCBI Taxonomy" id="796620"/>
    <lineage>
        <taxon>Bacteria</taxon>
        <taxon>Pseudomonadati</taxon>
        <taxon>Pseudomonadota</taxon>
        <taxon>Gammaproteobacteria</taxon>
        <taxon>Vibrionales</taxon>
        <taxon>Vibrionaceae</taxon>
        <taxon>Vibrio</taxon>
    </lineage>
</organism>
<evidence type="ECO:0000313" key="2">
    <source>
        <dbReference type="Proteomes" id="UP000002943"/>
    </source>
</evidence>
<protein>
    <submittedName>
        <fullName evidence="1">Uncharacterized protein</fullName>
    </submittedName>
</protein>
<dbReference type="Proteomes" id="UP000002943">
    <property type="component" value="Unassembled WGS sequence"/>
</dbReference>
<proteinExistence type="predicted"/>
<dbReference type="EMBL" id="AEIU01000022">
    <property type="protein sequence ID" value="EFP98197.1"/>
    <property type="molecule type" value="Genomic_DNA"/>
</dbReference>